<dbReference type="InterPro" id="IPR036754">
    <property type="entry name" value="YbaK/aa-tRNA-synt-asso_dom_sf"/>
</dbReference>
<evidence type="ECO:0000256" key="2">
    <source>
        <dbReference type="ARBA" id="ARBA00022917"/>
    </source>
</evidence>
<dbReference type="EC" id="4.2.-.-" evidence="4"/>
<dbReference type="Pfam" id="PF04073">
    <property type="entry name" value="tRNA_edit"/>
    <property type="match status" value="1"/>
</dbReference>
<dbReference type="EMBL" id="CCEH01000012">
    <property type="protein sequence ID" value="CDR28399.1"/>
    <property type="molecule type" value="Genomic_DNA"/>
</dbReference>
<dbReference type="PANTHER" id="PTHR30411:SF0">
    <property type="entry name" value="CYS-TRNA(PRO)_CYS-TRNA(CYS) DEACYLASE YBAK"/>
    <property type="match status" value="1"/>
</dbReference>
<proteinExistence type="inferred from homology"/>
<evidence type="ECO:0000259" key="5">
    <source>
        <dbReference type="Pfam" id="PF04073"/>
    </source>
</evidence>
<dbReference type="CDD" id="cd00002">
    <property type="entry name" value="YbaK_deacylase"/>
    <property type="match status" value="1"/>
</dbReference>
<dbReference type="SUPFAM" id="SSF55826">
    <property type="entry name" value="YbaK/ProRS associated domain"/>
    <property type="match status" value="1"/>
</dbReference>
<keyword evidence="2 4" id="KW-0648">Protein biosynthesis</keyword>
<name>A0A077UIZ6_9STAP</name>
<evidence type="ECO:0000313" key="6">
    <source>
        <dbReference type="EMBL" id="CDR28399.1"/>
    </source>
</evidence>
<dbReference type="RefSeq" id="WP_047530913.1">
    <property type="nucleotide sequence ID" value="NZ_CCEH01000012.1"/>
</dbReference>
<keyword evidence="3 4" id="KW-0456">Lyase</keyword>
<reference evidence="6 7" key="1">
    <citation type="submission" date="2014-05" db="EMBL/GenBank/DDBJ databases">
        <authorList>
            <person name="Aslett A.Martin."/>
            <person name="De Silva Nishadi"/>
        </authorList>
    </citation>
    <scope>NUCLEOTIDE SEQUENCE [LARGE SCALE GENOMIC DNA]</scope>
</reference>
<organism evidence="6 7">
    <name type="scientific">Staphylococcus schweitzeri</name>
    <dbReference type="NCBI Taxonomy" id="1654388"/>
    <lineage>
        <taxon>Bacteria</taxon>
        <taxon>Bacillati</taxon>
        <taxon>Bacillota</taxon>
        <taxon>Bacilli</taxon>
        <taxon>Bacillales</taxon>
        <taxon>Staphylococcaceae</taxon>
        <taxon>Staphylococcus</taxon>
    </lineage>
</organism>
<dbReference type="GO" id="GO:0016829">
    <property type="term" value="F:lyase activity"/>
    <property type="evidence" value="ECO:0007669"/>
    <property type="project" value="UniProtKB-KW"/>
</dbReference>
<dbReference type="GO" id="GO:0006412">
    <property type="term" value="P:translation"/>
    <property type="evidence" value="ECO:0007669"/>
    <property type="project" value="UniProtKB-KW"/>
</dbReference>
<dbReference type="InterPro" id="IPR007214">
    <property type="entry name" value="YbaK/aa-tRNA-synth-assoc-dom"/>
</dbReference>
<feature type="domain" description="YbaK/aminoacyl-tRNA synthetase-associated" evidence="5">
    <location>
        <begin position="35"/>
        <end position="147"/>
    </location>
</feature>
<dbReference type="AlphaFoldDB" id="A0A077UIZ6"/>
<dbReference type="InterPro" id="IPR004369">
    <property type="entry name" value="Prolyl-tRNA_editing_YbaK/EbsC"/>
</dbReference>
<sequence length="160" mass="17823">MAKIKKTNAMRMLDRAKVKYDVHSFEVPEEHLSGEEVAKIIKANVETVFKTLVLENAKHEHFVFVIPVNKTLDMKKAAAIVDEKKLNLMPLENLKNVTGYIRGGCSPIGMKQLFPTIIDASSERFQFISVSGGLRTMQITIAVNDLISITKAKIGSVVHD</sequence>
<dbReference type="Proteomes" id="UP000044616">
    <property type="component" value="Unassembled WGS sequence"/>
</dbReference>
<dbReference type="PANTHER" id="PTHR30411">
    <property type="entry name" value="CYTOPLASMIC PROTEIN"/>
    <property type="match status" value="1"/>
</dbReference>
<evidence type="ECO:0000256" key="3">
    <source>
        <dbReference type="ARBA" id="ARBA00023239"/>
    </source>
</evidence>
<dbReference type="GO" id="GO:0002161">
    <property type="term" value="F:aminoacyl-tRNA deacylase activity"/>
    <property type="evidence" value="ECO:0007669"/>
    <property type="project" value="InterPro"/>
</dbReference>
<evidence type="ECO:0000256" key="4">
    <source>
        <dbReference type="PIRNR" id="PIRNR006181"/>
    </source>
</evidence>
<dbReference type="Gene3D" id="3.90.960.10">
    <property type="entry name" value="YbaK/aminoacyl-tRNA synthetase-associated domain"/>
    <property type="match status" value="1"/>
</dbReference>
<comment type="similarity">
    <text evidence="1 4">Belongs to the prolyl-tRNA editing family. YbaK/EbsC subfamily.</text>
</comment>
<evidence type="ECO:0000313" key="7">
    <source>
        <dbReference type="Proteomes" id="UP000044616"/>
    </source>
</evidence>
<dbReference type="NCBIfam" id="TIGR00011">
    <property type="entry name" value="YbaK_EbsC"/>
    <property type="match status" value="1"/>
</dbReference>
<protein>
    <recommendedName>
        <fullName evidence="4">Cys-tRNA(Pro)/Cys-tRNA(Cys) deacylase</fullName>
        <ecNumber evidence="4">4.2.-.-</ecNumber>
    </recommendedName>
</protein>
<evidence type="ECO:0000256" key="1">
    <source>
        <dbReference type="ARBA" id="ARBA00009798"/>
    </source>
</evidence>
<gene>
    <name evidence="6" type="primary">ybaK</name>
    <name evidence="6" type="ORF">ERS140147_01531</name>
</gene>
<accession>A0A077UIZ6</accession>
<dbReference type="PIRSF" id="PIRSF006181">
    <property type="entry name" value="EbsC_YbaK"/>
    <property type="match status" value="1"/>
</dbReference>